<feature type="domain" description="Cadherin" evidence="14">
    <location>
        <begin position="417"/>
        <end position="526"/>
    </location>
</feature>
<evidence type="ECO:0000256" key="11">
    <source>
        <dbReference type="PROSITE-ProRule" id="PRU00043"/>
    </source>
</evidence>
<dbReference type="AlphaFoldDB" id="A0A8V0YD62"/>
<evidence type="ECO:0000256" key="4">
    <source>
        <dbReference type="ARBA" id="ARBA00022729"/>
    </source>
</evidence>
<dbReference type="InterPro" id="IPR020894">
    <property type="entry name" value="Cadherin_CS"/>
</dbReference>
<dbReference type="InterPro" id="IPR032455">
    <property type="entry name" value="Cadherin_C"/>
</dbReference>
<dbReference type="Pfam" id="PF08266">
    <property type="entry name" value="Cadherin_2"/>
    <property type="match status" value="1"/>
</dbReference>
<feature type="domain" description="Cadherin" evidence="14">
    <location>
        <begin position="67"/>
        <end position="126"/>
    </location>
</feature>
<evidence type="ECO:0000256" key="8">
    <source>
        <dbReference type="ARBA" id="ARBA00022989"/>
    </source>
</evidence>
<dbReference type="PRINTS" id="PR00205">
    <property type="entry name" value="CADHERIN"/>
</dbReference>
<dbReference type="GO" id="GO:0007156">
    <property type="term" value="P:homophilic cell adhesion via plasma membrane adhesion molecules"/>
    <property type="evidence" value="ECO:0007669"/>
    <property type="project" value="InterPro"/>
</dbReference>
<feature type="transmembrane region" description="Helical" evidence="12">
    <location>
        <begin position="654"/>
        <end position="676"/>
    </location>
</feature>
<sequence length="801" mass="85380">HAAPPRALLCCVLVAAWEAARGQLRYSVPEELPKGSFVGDVATDLALELAALGARGARVVSPGRTQYFALHASSGHLVTAERIDREQLCEKEPQCVLRCELIVEGEMKVYAIEVEITDINDNAPSFKKLETGGEISEIDKPGGTISSYALSGDEHFSLSVQAGADGEKRPELVLAKALDREEAAFHELLLRASDGGDPARTGTARIRVAVLDANDNAPAFSQAVYTVRVPEDVPVGSTLLRVTATDPDDGTNGTYSILTLNGSDSGLAMYLDFEEAQSYELEVQARDGGDLFDTATVSISVTDVNDNAPEISVRSALSEISEDAAPGTVVALLHVQDRDSGANGEVRCSLGEGVPFRLERALDDYYSVVTARELDRERASEYNVTVRAADGGSPALRSGAVLALRVLDVNDNAPVFAEARYSARLPENNAEGALVLTVRAWDADWGQNARVRYRLREGRLRGAPLSSYVSVQAETGALYALRSFDYEEVREVELWVRAEDGGAPPLSSNVSVRLLIADENDNAPQVLYPPAAPGWAGVELAPRSAEPGALVAKVVAVDADAGQNAWLSYELAKATEPGLFRVGLHSGEVRTARSPLARDAARHSLVVVVKDRGRPALSATATLTVVLAESVAELLSELGSAAAPAEPAGSLTRWLVLAVAAVSCLFLAFLLLLLALRLRRWRRSRLLPPPSAGAALRGVPASHFVGIDGVRAFLRSYSHDVSLTADSRKSQLRCAGGSCCDTLPARPPPDEAAPLRGEDTDLCGMTSAQTQAMAAATVFRDPDFRFLLFSLPGERRLTSGG</sequence>
<dbReference type="Pfam" id="PF16492">
    <property type="entry name" value="Cadherin_C_2"/>
    <property type="match status" value="1"/>
</dbReference>
<keyword evidence="16" id="KW-1185">Reference proteome</keyword>
<keyword evidence="9 12" id="KW-0472">Membrane</keyword>
<evidence type="ECO:0000256" key="10">
    <source>
        <dbReference type="ARBA" id="ARBA00023180"/>
    </source>
</evidence>
<reference evidence="15" key="1">
    <citation type="submission" date="2020-11" db="EMBL/GenBank/DDBJ databases">
        <title>Gallus gallus (Chicken) genome, bGalGal1, GRCg7b, maternal haplotype autosomes + Z &amp; W.</title>
        <authorList>
            <person name="Warren W."/>
            <person name="Formenti G."/>
            <person name="Fedrigo O."/>
            <person name="Haase B."/>
            <person name="Mountcastle J."/>
            <person name="Balacco J."/>
            <person name="Tracey A."/>
            <person name="Schneider V."/>
            <person name="Okimoto R."/>
            <person name="Cheng H."/>
            <person name="Hawken R."/>
            <person name="Howe K."/>
            <person name="Jarvis E.D."/>
        </authorList>
    </citation>
    <scope>NUCLEOTIDE SEQUENCE [LARGE SCALE GENOMIC DNA]</scope>
    <source>
        <strain evidence="15">Broiler</strain>
    </source>
</reference>
<feature type="chain" id="PRO_5036455545" description="Cadherin domain-containing protein" evidence="13">
    <location>
        <begin position="23"/>
        <end position="801"/>
    </location>
</feature>
<dbReference type="FunFam" id="2.60.40.60:FF:000006">
    <property type="entry name" value="Protocadherin alpha 2"/>
    <property type="match status" value="1"/>
</dbReference>
<evidence type="ECO:0000256" key="13">
    <source>
        <dbReference type="SAM" id="SignalP"/>
    </source>
</evidence>
<dbReference type="Gene3D" id="2.60.40.60">
    <property type="entry name" value="Cadherins"/>
    <property type="match status" value="6"/>
</dbReference>
<dbReference type="FunFam" id="2.60.40.60:FF:000248">
    <property type="entry name" value="Protocadherin 10"/>
    <property type="match status" value="1"/>
</dbReference>
<dbReference type="PROSITE" id="PS00232">
    <property type="entry name" value="CADHERIN_1"/>
    <property type="match status" value="3"/>
</dbReference>
<dbReference type="FunFam" id="2.60.40.60:FF:000007">
    <property type="entry name" value="Protocadherin alpha 2"/>
    <property type="match status" value="1"/>
</dbReference>
<evidence type="ECO:0000256" key="5">
    <source>
        <dbReference type="ARBA" id="ARBA00022737"/>
    </source>
</evidence>
<reference evidence="15" key="2">
    <citation type="submission" date="2025-08" db="UniProtKB">
        <authorList>
            <consortium name="Ensembl"/>
        </authorList>
    </citation>
    <scope>IDENTIFICATION</scope>
    <source>
        <strain evidence="15">broiler</strain>
    </source>
</reference>
<dbReference type="FunFam" id="2.60.40.60:FF:000020">
    <property type="entry name" value="Dachsous cadherin-related 1b"/>
    <property type="match status" value="1"/>
</dbReference>
<protein>
    <recommendedName>
        <fullName evidence="14">Cadherin domain-containing protein</fullName>
    </recommendedName>
</protein>
<evidence type="ECO:0000256" key="3">
    <source>
        <dbReference type="ARBA" id="ARBA00022692"/>
    </source>
</evidence>
<accession>A0A8V0YD62</accession>
<dbReference type="SMART" id="SM00112">
    <property type="entry name" value="CA"/>
    <property type="match status" value="6"/>
</dbReference>
<dbReference type="GO" id="GO:0005886">
    <property type="term" value="C:plasma membrane"/>
    <property type="evidence" value="ECO:0007669"/>
    <property type="project" value="UniProtKB-SubCell"/>
</dbReference>
<evidence type="ECO:0000256" key="1">
    <source>
        <dbReference type="ARBA" id="ARBA00004251"/>
    </source>
</evidence>
<evidence type="ECO:0000259" key="14">
    <source>
        <dbReference type="PROSITE" id="PS50268"/>
    </source>
</evidence>
<evidence type="ECO:0000256" key="6">
    <source>
        <dbReference type="ARBA" id="ARBA00022837"/>
    </source>
</evidence>
<evidence type="ECO:0000313" key="15">
    <source>
        <dbReference type="Ensembl" id="ENSGALP00010015595.1"/>
    </source>
</evidence>
<keyword evidence="8 12" id="KW-1133">Transmembrane helix</keyword>
<keyword evidence="4 13" id="KW-0732">Signal</keyword>
<feature type="domain" description="Cadherin" evidence="14">
    <location>
        <begin position="221"/>
        <end position="311"/>
    </location>
</feature>
<comment type="subcellular location">
    <subcellularLocation>
        <location evidence="1">Cell membrane</location>
        <topology evidence="1">Single-pass type I membrane protein</topology>
    </subcellularLocation>
</comment>
<feature type="signal peptide" evidence="13">
    <location>
        <begin position="1"/>
        <end position="22"/>
    </location>
</feature>
<dbReference type="InterPro" id="IPR002126">
    <property type="entry name" value="Cadherin-like_dom"/>
</dbReference>
<keyword evidence="10" id="KW-0325">Glycoprotein</keyword>
<proteinExistence type="predicted"/>
<dbReference type="PANTHER" id="PTHR24028">
    <property type="entry name" value="CADHERIN-87A"/>
    <property type="match status" value="1"/>
</dbReference>
<dbReference type="CDD" id="cd11304">
    <property type="entry name" value="Cadherin_repeat"/>
    <property type="match status" value="6"/>
</dbReference>
<dbReference type="PROSITE" id="PS50268">
    <property type="entry name" value="CADHERIN_2"/>
    <property type="match status" value="6"/>
</dbReference>
<keyword evidence="7" id="KW-0130">Cell adhesion</keyword>
<dbReference type="Proteomes" id="UP000000539">
    <property type="component" value="Chromosome 13"/>
</dbReference>
<feature type="domain" description="Cadherin" evidence="14">
    <location>
        <begin position="319"/>
        <end position="416"/>
    </location>
</feature>
<keyword evidence="3 12" id="KW-0812">Transmembrane</keyword>
<dbReference type="SUPFAM" id="SSF49313">
    <property type="entry name" value="Cadherin-like"/>
    <property type="match status" value="6"/>
</dbReference>
<evidence type="ECO:0000256" key="2">
    <source>
        <dbReference type="ARBA" id="ARBA00022475"/>
    </source>
</evidence>
<keyword evidence="2" id="KW-1003">Cell membrane</keyword>
<dbReference type="InterPro" id="IPR050174">
    <property type="entry name" value="Protocadherin/Cadherin-CA"/>
</dbReference>
<evidence type="ECO:0000313" key="16">
    <source>
        <dbReference type="Proteomes" id="UP000000539"/>
    </source>
</evidence>
<name>A0A8V0YD62_CHICK</name>
<evidence type="ECO:0000256" key="12">
    <source>
        <dbReference type="SAM" id="Phobius"/>
    </source>
</evidence>
<dbReference type="Ensembl" id="ENSGALT00010027341.1">
    <property type="protein sequence ID" value="ENSGALP00010015595.1"/>
    <property type="gene ID" value="ENSGALG00010011430.1"/>
</dbReference>
<keyword evidence="5" id="KW-0677">Repeat</keyword>
<feature type="domain" description="Cadherin" evidence="14">
    <location>
        <begin position="542"/>
        <end position="646"/>
    </location>
</feature>
<evidence type="ECO:0000256" key="7">
    <source>
        <dbReference type="ARBA" id="ARBA00022889"/>
    </source>
</evidence>
<evidence type="ECO:0000256" key="9">
    <source>
        <dbReference type="ARBA" id="ARBA00023136"/>
    </source>
</evidence>
<dbReference type="GeneTree" id="ENSGT00940000159725"/>
<keyword evidence="6 11" id="KW-0106">Calcium</keyword>
<dbReference type="InterPro" id="IPR013164">
    <property type="entry name" value="Cadherin_N"/>
</dbReference>
<dbReference type="FunFam" id="2.60.40.60:FF:000001">
    <property type="entry name" value="Protocadherin alpha 2"/>
    <property type="match status" value="1"/>
</dbReference>
<dbReference type="PANTHER" id="PTHR24028:SF234">
    <property type="entry name" value="PROTOCADHERIN GAMMA-A3"/>
    <property type="match status" value="1"/>
</dbReference>
<dbReference type="InterPro" id="IPR015919">
    <property type="entry name" value="Cadherin-like_sf"/>
</dbReference>
<reference evidence="15" key="3">
    <citation type="submission" date="2025-09" db="UniProtKB">
        <authorList>
            <consortium name="Ensembl"/>
        </authorList>
    </citation>
    <scope>IDENTIFICATION</scope>
    <source>
        <strain evidence="15">broiler</strain>
    </source>
</reference>
<feature type="domain" description="Cadherin" evidence="14">
    <location>
        <begin position="136"/>
        <end position="220"/>
    </location>
</feature>
<organism evidence="15 16">
    <name type="scientific">Gallus gallus</name>
    <name type="common">Chicken</name>
    <dbReference type="NCBI Taxonomy" id="9031"/>
    <lineage>
        <taxon>Eukaryota</taxon>
        <taxon>Metazoa</taxon>
        <taxon>Chordata</taxon>
        <taxon>Craniata</taxon>
        <taxon>Vertebrata</taxon>
        <taxon>Euteleostomi</taxon>
        <taxon>Archelosauria</taxon>
        <taxon>Archosauria</taxon>
        <taxon>Dinosauria</taxon>
        <taxon>Saurischia</taxon>
        <taxon>Theropoda</taxon>
        <taxon>Coelurosauria</taxon>
        <taxon>Aves</taxon>
        <taxon>Neognathae</taxon>
        <taxon>Galloanserae</taxon>
        <taxon>Galliformes</taxon>
        <taxon>Phasianidae</taxon>
        <taxon>Phasianinae</taxon>
        <taxon>Gallus</taxon>
    </lineage>
</organism>
<dbReference type="GO" id="GO:0005509">
    <property type="term" value="F:calcium ion binding"/>
    <property type="evidence" value="ECO:0007669"/>
    <property type="project" value="UniProtKB-UniRule"/>
</dbReference>
<dbReference type="Pfam" id="PF00028">
    <property type="entry name" value="Cadherin"/>
    <property type="match status" value="4"/>
</dbReference>
<dbReference type="FunFam" id="2.60.40.60:FF:000251">
    <property type="entry name" value="Uncharacterized protein"/>
    <property type="match status" value="1"/>
</dbReference>